<accession>A0A376MRL1</accession>
<evidence type="ECO:0000313" key="2">
    <source>
        <dbReference type="EMBL" id="STG53052.1"/>
    </source>
</evidence>
<proteinExistence type="predicted"/>
<evidence type="ECO:0000256" key="1">
    <source>
        <dbReference type="SAM" id="MobiDB-lite"/>
    </source>
</evidence>
<sequence>MRFLTGHNQRRDGDFTGVAQQRIFINDSGIVAVHAPVELTERSWKPRGNAIVVKELFQYRMRICRQRFWQNTIARTDLAVAVDINIMTTMSERFRSAHPSSAVHSDIAEQHDGRR</sequence>
<protein>
    <submittedName>
        <fullName evidence="2">Uncharacterized protein</fullName>
    </submittedName>
</protein>
<feature type="compositionally biased region" description="Basic and acidic residues" evidence="1">
    <location>
        <begin position="106"/>
        <end position="115"/>
    </location>
</feature>
<feature type="region of interest" description="Disordered" evidence="1">
    <location>
        <begin position="94"/>
        <end position="115"/>
    </location>
</feature>
<dbReference type="AlphaFoldDB" id="A0A376MRL1"/>
<name>A0A376MRL1_ECOLX</name>
<organism evidence="2 3">
    <name type="scientific">Escherichia coli</name>
    <dbReference type="NCBI Taxonomy" id="562"/>
    <lineage>
        <taxon>Bacteria</taxon>
        <taxon>Pseudomonadati</taxon>
        <taxon>Pseudomonadota</taxon>
        <taxon>Gammaproteobacteria</taxon>
        <taxon>Enterobacterales</taxon>
        <taxon>Enterobacteriaceae</taxon>
        <taxon>Escherichia</taxon>
    </lineage>
</organism>
<dbReference type="Proteomes" id="UP000254817">
    <property type="component" value="Unassembled WGS sequence"/>
</dbReference>
<evidence type="ECO:0000313" key="3">
    <source>
        <dbReference type="Proteomes" id="UP000254817"/>
    </source>
</evidence>
<reference evidence="2 3" key="1">
    <citation type="submission" date="2018-06" db="EMBL/GenBank/DDBJ databases">
        <authorList>
            <consortium name="Pathogen Informatics"/>
            <person name="Doyle S."/>
        </authorList>
    </citation>
    <scope>NUCLEOTIDE SEQUENCE [LARGE SCALE GENOMIC DNA]</scope>
    <source>
        <strain evidence="2 3">NCTC11112</strain>
    </source>
</reference>
<dbReference type="EMBL" id="UGAW01000001">
    <property type="protein sequence ID" value="STG53052.1"/>
    <property type="molecule type" value="Genomic_DNA"/>
</dbReference>
<gene>
    <name evidence="2" type="ORF">NCTC11112_03585</name>
</gene>